<keyword evidence="3" id="KW-1185">Reference proteome</keyword>
<evidence type="ECO:0000313" key="2">
    <source>
        <dbReference type="EMBL" id="KAF4628146.1"/>
    </source>
</evidence>
<name>A0A8H4RGA8_9HELO</name>
<feature type="region of interest" description="Disordered" evidence="1">
    <location>
        <begin position="425"/>
        <end position="466"/>
    </location>
</feature>
<reference evidence="2 3" key="1">
    <citation type="submission" date="2020-03" db="EMBL/GenBank/DDBJ databases">
        <title>Draft Genome Sequence of Cudoniella acicularis.</title>
        <authorList>
            <person name="Buettner E."/>
            <person name="Kellner H."/>
        </authorList>
    </citation>
    <scope>NUCLEOTIDE SEQUENCE [LARGE SCALE GENOMIC DNA]</scope>
    <source>
        <strain evidence="2 3">DSM 108380</strain>
    </source>
</reference>
<dbReference type="OrthoDB" id="3563264at2759"/>
<sequence>MTAAPPLLLEVAFLVANPNDPNEFLNHWISLMYIVDPVDASYAEHALSILASSYTIWGGLNGIIGEDQGMECRVHNQDKEMVWKHNKLWLEKQGVVAEHLKAIRQRPDELSVIERYHNGTHPQVKLLELEAWNDASRNSIDEKTRDIKKHMEFVQHIHIHFASPKIAHNLHYCQHHYSSMANISVFHSVARQSWFRQTVKDEQVVAISEQSRIFDEKLAQQKRLLDDRHTRAIAGHERIALQVENSHQHEKVERGRARSNLAVSESQWLRNGSFYIIQFPEEYIEKLEAAVKGLGKVLERILGECLVCQVERDDSTEATRGGVVVLENVADWGGDSDDDSLESLPNLVPNGDEIFGFVETRDEVHGDAAQHIELGERIRGMSARNIVAELIGTRVRDESDIFRNRDDLVGIFQDLGRPIFPHLLFSGEEDGDDGEGGGEGDEGYEEDDEFREVLGSAQGQSDALQN</sequence>
<dbReference type="EMBL" id="JAAMPI010000854">
    <property type="protein sequence ID" value="KAF4628146.1"/>
    <property type="molecule type" value="Genomic_DNA"/>
</dbReference>
<feature type="compositionally biased region" description="Polar residues" evidence="1">
    <location>
        <begin position="457"/>
        <end position="466"/>
    </location>
</feature>
<evidence type="ECO:0000256" key="1">
    <source>
        <dbReference type="SAM" id="MobiDB-lite"/>
    </source>
</evidence>
<feature type="compositionally biased region" description="Acidic residues" evidence="1">
    <location>
        <begin position="427"/>
        <end position="450"/>
    </location>
</feature>
<gene>
    <name evidence="2" type="ORF">G7Y89_g10011</name>
</gene>
<proteinExistence type="predicted"/>
<accession>A0A8H4RGA8</accession>
<evidence type="ECO:0000313" key="3">
    <source>
        <dbReference type="Proteomes" id="UP000566819"/>
    </source>
</evidence>
<dbReference type="Proteomes" id="UP000566819">
    <property type="component" value="Unassembled WGS sequence"/>
</dbReference>
<protein>
    <submittedName>
        <fullName evidence="2">Uncharacterized protein</fullName>
    </submittedName>
</protein>
<comment type="caution">
    <text evidence="2">The sequence shown here is derived from an EMBL/GenBank/DDBJ whole genome shotgun (WGS) entry which is preliminary data.</text>
</comment>
<organism evidence="2 3">
    <name type="scientific">Cudoniella acicularis</name>
    <dbReference type="NCBI Taxonomy" id="354080"/>
    <lineage>
        <taxon>Eukaryota</taxon>
        <taxon>Fungi</taxon>
        <taxon>Dikarya</taxon>
        <taxon>Ascomycota</taxon>
        <taxon>Pezizomycotina</taxon>
        <taxon>Leotiomycetes</taxon>
        <taxon>Helotiales</taxon>
        <taxon>Tricladiaceae</taxon>
        <taxon>Cudoniella</taxon>
    </lineage>
</organism>
<dbReference type="AlphaFoldDB" id="A0A8H4RGA8"/>